<protein>
    <recommendedName>
        <fullName evidence="4">MipA/OmpV family protein</fullName>
    </recommendedName>
</protein>
<gene>
    <name evidence="2" type="ORF">GTP69_01500</name>
</gene>
<evidence type="ECO:0000256" key="1">
    <source>
        <dbReference type="SAM" id="SignalP"/>
    </source>
</evidence>
<dbReference type="EMBL" id="WWCT01000001">
    <property type="protein sequence ID" value="MYN25074.1"/>
    <property type="molecule type" value="Genomic_DNA"/>
</dbReference>
<sequence length="238" mass="25447">MPLKPQLVLCGLLLAQGLHAESTDSADWKLVGDIGAGVNAAPTPARAQSRQTTAVPYLNFDAGPVFARIDMFGVKLVPVGAGHVELLTRVLSDGYTPPMPDTQRRRDSLPIGLGTLQVTPVGAFMVNAYRDVGKSGGHLVDLMYAAEIDIGPVALYPQAGLEYRSSAYVRYYNGTAAYQPGAADSPFAALFAECHLGGHWYLNGNLRRTWLATSVAASPLVRRGKLDSGLLAVSYRFN</sequence>
<reference evidence="2 3" key="1">
    <citation type="submission" date="2019-12" db="EMBL/GenBank/DDBJ databases">
        <title>Novel species isolated from a subtropical stream in China.</title>
        <authorList>
            <person name="Lu H."/>
        </authorList>
    </citation>
    <scope>NUCLEOTIDE SEQUENCE [LARGE SCALE GENOMIC DNA]</scope>
    <source>
        <strain evidence="2 3">CY42W</strain>
    </source>
</reference>
<name>A0ABW9VTW9_9BURK</name>
<keyword evidence="3" id="KW-1185">Reference proteome</keyword>
<dbReference type="Proteomes" id="UP000642144">
    <property type="component" value="Unassembled WGS sequence"/>
</dbReference>
<dbReference type="Pfam" id="PF06629">
    <property type="entry name" value="MipA"/>
    <property type="match status" value="1"/>
</dbReference>
<feature type="signal peptide" evidence="1">
    <location>
        <begin position="1"/>
        <end position="20"/>
    </location>
</feature>
<evidence type="ECO:0000313" key="3">
    <source>
        <dbReference type="Proteomes" id="UP000642144"/>
    </source>
</evidence>
<evidence type="ECO:0000313" key="2">
    <source>
        <dbReference type="EMBL" id="MYN25074.1"/>
    </source>
</evidence>
<dbReference type="RefSeq" id="WP_161053209.1">
    <property type="nucleotide sequence ID" value="NZ_WWCT01000001.1"/>
</dbReference>
<comment type="caution">
    <text evidence="2">The sequence shown here is derived from an EMBL/GenBank/DDBJ whole genome shotgun (WGS) entry which is preliminary data.</text>
</comment>
<keyword evidence="1" id="KW-0732">Signal</keyword>
<evidence type="ECO:0008006" key="4">
    <source>
        <dbReference type="Google" id="ProtNLM"/>
    </source>
</evidence>
<organism evidence="2 3">
    <name type="scientific">Duganella levis</name>
    <dbReference type="NCBI Taxonomy" id="2692169"/>
    <lineage>
        <taxon>Bacteria</taxon>
        <taxon>Pseudomonadati</taxon>
        <taxon>Pseudomonadota</taxon>
        <taxon>Betaproteobacteria</taxon>
        <taxon>Burkholderiales</taxon>
        <taxon>Oxalobacteraceae</taxon>
        <taxon>Telluria group</taxon>
        <taxon>Duganella</taxon>
    </lineage>
</organism>
<dbReference type="InterPro" id="IPR010583">
    <property type="entry name" value="MipA"/>
</dbReference>
<feature type="chain" id="PRO_5046953806" description="MipA/OmpV family protein" evidence="1">
    <location>
        <begin position="21"/>
        <end position="238"/>
    </location>
</feature>
<proteinExistence type="predicted"/>
<accession>A0ABW9VTW9</accession>